<reference evidence="2 3" key="1">
    <citation type="submission" date="2019-03" db="EMBL/GenBank/DDBJ databases">
        <title>Algoriphagus sp. nov, a new strain isolated from root system soil of mangrove plant Kandelia.</title>
        <authorList>
            <person name="Yin Q."/>
            <person name="Wang K."/>
            <person name="Song Z."/>
        </authorList>
    </citation>
    <scope>NUCLEOTIDE SEQUENCE [LARGE SCALE GENOMIC DNA]</scope>
    <source>
        <strain evidence="2 3">XY-J91</strain>
    </source>
</reference>
<dbReference type="EMBL" id="SPSB01000004">
    <property type="protein sequence ID" value="TFV93055.1"/>
    <property type="molecule type" value="Genomic_DNA"/>
</dbReference>
<name>A0A4Y9QQC5_9BACT</name>
<organism evidence="2 3">
    <name type="scientific">Algoriphagus kandeliae</name>
    <dbReference type="NCBI Taxonomy" id="2562278"/>
    <lineage>
        <taxon>Bacteria</taxon>
        <taxon>Pseudomonadati</taxon>
        <taxon>Bacteroidota</taxon>
        <taxon>Cytophagia</taxon>
        <taxon>Cytophagales</taxon>
        <taxon>Cyclobacteriaceae</taxon>
        <taxon>Algoriphagus</taxon>
    </lineage>
</organism>
<dbReference type="RefSeq" id="WP_135074558.1">
    <property type="nucleotide sequence ID" value="NZ_SPSB01000004.1"/>
</dbReference>
<evidence type="ECO:0000313" key="2">
    <source>
        <dbReference type="EMBL" id="TFV93055.1"/>
    </source>
</evidence>
<dbReference type="PROSITE" id="PS51257">
    <property type="entry name" value="PROKAR_LIPOPROTEIN"/>
    <property type="match status" value="1"/>
</dbReference>
<dbReference type="Proteomes" id="UP000297647">
    <property type="component" value="Unassembled WGS sequence"/>
</dbReference>
<sequence length="126" mass="14540">MRVNYYLVSLFFLSSCFAFDSEKKVDFSTELSLLRQEIEELAESLACTDPAKWDFVALGSKPCGGPWEYIAYPKSINVPEFLAKVKRYNELQEKDNIQNNRFSDCMFVSPPKSVTCENNRPVLVYE</sequence>
<evidence type="ECO:0000313" key="3">
    <source>
        <dbReference type="Proteomes" id="UP000297647"/>
    </source>
</evidence>
<feature type="chain" id="PRO_5021190334" evidence="1">
    <location>
        <begin position="21"/>
        <end position="126"/>
    </location>
</feature>
<keyword evidence="3" id="KW-1185">Reference proteome</keyword>
<gene>
    <name evidence="2" type="ORF">E4S40_12365</name>
</gene>
<dbReference type="OrthoDB" id="5526158at2"/>
<evidence type="ECO:0000256" key="1">
    <source>
        <dbReference type="SAM" id="SignalP"/>
    </source>
</evidence>
<proteinExistence type="predicted"/>
<accession>A0A4Y9QQC5</accession>
<protein>
    <submittedName>
        <fullName evidence="2">Uncharacterized protein</fullName>
    </submittedName>
</protein>
<feature type="signal peptide" evidence="1">
    <location>
        <begin position="1"/>
        <end position="20"/>
    </location>
</feature>
<comment type="caution">
    <text evidence="2">The sequence shown here is derived from an EMBL/GenBank/DDBJ whole genome shotgun (WGS) entry which is preliminary data.</text>
</comment>
<dbReference type="AlphaFoldDB" id="A0A4Y9QQC5"/>
<keyword evidence="1" id="KW-0732">Signal</keyword>